<dbReference type="EMBL" id="AP019860">
    <property type="protein sequence ID" value="BBM84499.1"/>
    <property type="molecule type" value="Genomic_DNA"/>
</dbReference>
<dbReference type="KEGG" id="uam:UABAM_02860"/>
<dbReference type="Proteomes" id="UP000326354">
    <property type="component" value="Chromosome"/>
</dbReference>
<evidence type="ECO:0000256" key="1">
    <source>
        <dbReference type="SAM" id="SignalP"/>
    </source>
</evidence>
<gene>
    <name evidence="2" type="ORF">UABAM_02860</name>
</gene>
<evidence type="ECO:0000313" key="3">
    <source>
        <dbReference type="Proteomes" id="UP000326354"/>
    </source>
</evidence>
<keyword evidence="3" id="KW-1185">Reference proteome</keyword>
<name>A0A5S9IMA8_UABAM</name>
<sequence length="168" mass="19355">MKNMKILVILLAIAFIGCQSNDVKASNVEAQVTSTAQKSPETTNHNDSPKEVVKMYFHSLLYGKSTKVLDYLHSEGLEKLKRLIEQQGMSIEEFLLKQREPMQYITIDVSIVNESIHDENAEVTARFDVRNKEEPSIYDIKEIDVILQKEKGLWKVFEEIRRDVPNNS</sequence>
<reference evidence="2 3" key="1">
    <citation type="submission" date="2019-08" db="EMBL/GenBank/DDBJ databases">
        <title>Complete genome sequence of Candidatus Uab amorphum.</title>
        <authorList>
            <person name="Shiratori T."/>
            <person name="Suzuki S."/>
            <person name="Kakizawa Y."/>
            <person name="Ishida K."/>
        </authorList>
    </citation>
    <scope>NUCLEOTIDE SEQUENCE [LARGE SCALE GENOMIC DNA]</scope>
    <source>
        <strain evidence="2 3">SRT547</strain>
    </source>
</reference>
<dbReference type="RefSeq" id="WP_151968648.1">
    <property type="nucleotide sequence ID" value="NZ_AP019860.1"/>
</dbReference>
<proteinExistence type="predicted"/>
<keyword evidence="1" id="KW-0732">Signal</keyword>
<protein>
    <submittedName>
        <fullName evidence="2">Uncharacterized protein</fullName>
    </submittedName>
</protein>
<accession>A0A5S9IMA8</accession>
<feature type="chain" id="PRO_5024975891" evidence="1">
    <location>
        <begin position="26"/>
        <end position="168"/>
    </location>
</feature>
<organism evidence="2 3">
    <name type="scientific">Uabimicrobium amorphum</name>
    <dbReference type="NCBI Taxonomy" id="2596890"/>
    <lineage>
        <taxon>Bacteria</taxon>
        <taxon>Pseudomonadati</taxon>
        <taxon>Planctomycetota</taxon>
        <taxon>Candidatus Uabimicrobiia</taxon>
        <taxon>Candidatus Uabimicrobiales</taxon>
        <taxon>Candidatus Uabimicrobiaceae</taxon>
        <taxon>Candidatus Uabimicrobium</taxon>
    </lineage>
</organism>
<dbReference type="Gene3D" id="3.10.450.50">
    <property type="match status" value="1"/>
</dbReference>
<evidence type="ECO:0000313" key="2">
    <source>
        <dbReference type="EMBL" id="BBM84499.1"/>
    </source>
</evidence>
<dbReference type="AlphaFoldDB" id="A0A5S9IMA8"/>
<feature type="signal peptide" evidence="1">
    <location>
        <begin position="1"/>
        <end position="25"/>
    </location>
</feature>
<dbReference type="PROSITE" id="PS51257">
    <property type="entry name" value="PROKAR_LIPOPROTEIN"/>
    <property type="match status" value="1"/>
</dbReference>